<dbReference type="InterPro" id="IPR052155">
    <property type="entry name" value="Biofilm_reg_signaling"/>
</dbReference>
<comment type="caution">
    <text evidence="6">The sequence shown here is derived from an EMBL/GenBank/DDBJ whole genome shotgun (WGS) entry which is preliminary data.</text>
</comment>
<dbReference type="CDD" id="cd01948">
    <property type="entry name" value="EAL"/>
    <property type="match status" value="1"/>
</dbReference>
<dbReference type="InterPro" id="IPR000160">
    <property type="entry name" value="GGDEF_dom"/>
</dbReference>
<dbReference type="PANTHER" id="PTHR44757">
    <property type="entry name" value="DIGUANYLATE CYCLASE DGCP"/>
    <property type="match status" value="1"/>
</dbReference>
<evidence type="ECO:0000256" key="2">
    <source>
        <dbReference type="SAM" id="Coils"/>
    </source>
</evidence>
<evidence type="ECO:0000259" key="5">
    <source>
        <dbReference type="PROSITE" id="PS50887"/>
    </source>
</evidence>
<dbReference type="FunFam" id="3.30.70.270:FF:000001">
    <property type="entry name" value="Diguanylate cyclase domain protein"/>
    <property type="match status" value="1"/>
</dbReference>
<dbReference type="GO" id="GO:0000160">
    <property type="term" value="P:phosphorelay signal transduction system"/>
    <property type="evidence" value="ECO:0007669"/>
    <property type="project" value="InterPro"/>
</dbReference>
<dbReference type="Pfam" id="PF00563">
    <property type="entry name" value="EAL"/>
    <property type="match status" value="1"/>
</dbReference>
<dbReference type="SMART" id="SM00052">
    <property type="entry name" value="EAL"/>
    <property type="match status" value="1"/>
</dbReference>
<protein>
    <submittedName>
        <fullName evidence="6">Putative diguanylate cyclase/phosphodiesterase (GGDEF &amp; EAL domains) with Response Regulator Receiver modulation</fullName>
    </submittedName>
</protein>
<evidence type="ECO:0000313" key="6">
    <source>
        <dbReference type="EMBL" id="EAZ90261.1"/>
    </source>
</evidence>
<dbReference type="SMART" id="SM00267">
    <property type="entry name" value="GGDEF"/>
    <property type="match status" value="1"/>
</dbReference>
<keyword evidence="2" id="KW-0175">Coiled coil</keyword>
<organism evidence="6 7">
    <name type="scientific">Crocosphaera chwakensis CCY0110</name>
    <dbReference type="NCBI Taxonomy" id="391612"/>
    <lineage>
        <taxon>Bacteria</taxon>
        <taxon>Bacillati</taxon>
        <taxon>Cyanobacteriota</taxon>
        <taxon>Cyanophyceae</taxon>
        <taxon>Oscillatoriophycideae</taxon>
        <taxon>Chroococcales</taxon>
        <taxon>Aphanothecaceae</taxon>
        <taxon>Crocosphaera</taxon>
        <taxon>Crocosphaera chwakensis</taxon>
    </lineage>
</organism>
<gene>
    <name evidence="6" type="ORF">CY0110_04598</name>
</gene>
<dbReference type="InterPro" id="IPR043128">
    <property type="entry name" value="Rev_trsase/Diguanyl_cyclase"/>
</dbReference>
<dbReference type="EMBL" id="AAXW01000028">
    <property type="protein sequence ID" value="EAZ90261.1"/>
    <property type="molecule type" value="Genomic_DNA"/>
</dbReference>
<accession>A3ITH6</accession>
<dbReference type="InterPro" id="IPR001789">
    <property type="entry name" value="Sig_transdc_resp-reg_receiver"/>
</dbReference>
<evidence type="ECO:0000259" key="3">
    <source>
        <dbReference type="PROSITE" id="PS50110"/>
    </source>
</evidence>
<dbReference type="RefSeq" id="WP_008276684.1">
    <property type="nucleotide sequence ID" value="NZ_AAXW01000028.1"/>
</dbReference>
<dbReference type="InterPro" id="IPR001633">
    <property type="entry name" value="EAL_dom"/>
</dbReference>
<feature type="domain" description="Response regulatory" evidence="3">
    <location>
        <begin position="5"/>
        <end position="121"/>
    </location>
</feature>
<feature type="domain" description="GGDEF" evidence="5">
    <location>
        <begin position="225"/>
        <end position="358"/>
    </location>
</feature>
<evidence type="ECO:0000256" key="1">
    <source>
        <dbReference type="PROSITE-ProRule" id="PRU00169"/>
    </source>
</evidence>
<dbReference type="NCBIfam" id="TIGR00254">
    <property type="entry name" value="GGDEF"/>
    <property type="match status" value="1"/>
</dbReference>
<name>A3ITH6_9CHRO</name>
<dbReference type="CDD" id="cd19920">
    <property type="entry name" value="REC_PA4781-like"/>
    <property type="match status" value="1"/>
</dbReference>
<dbReference type="Proteomes" id="UP000003781">
    <property type="component" value="Unassembled WGS sequence"/>
</dbReference>
<proteinExistence type="predicted"/>
<dbReference type="SUPFAM" id="SSF52172">
    <property type="entry name" value="CheY-like"/>
    <property type="match status" value="1"/>
</dbReference>
<dbReference type="SMART" id="SM00448">
    <property type="entry name" value="REC"/>
    <property type="match status" value="1"/>
</dbReference>
<keyword evidence="1" id="KW-0597">Phosphoprotein</keyword>
<dbReference type="InterPro" id="IPR029787">
    <property type="entry name" value="Nucleotide_cyclase"/>
</dbReference>
<evidence type="ECO:0000313" key="7">
    <source>
        <dbReference type="Proteomes" id="UP000003781"/>
    </source>
</evidence>
<dbReference type="AlphaFoldDB" id="A3ITH6"/>
<reference evidence="6 7" key="1">
    <citation type="submission" date="2007-03" db="EMBL/GenBank/DDBJ databases">
        <authorList>
            <person name="Stal L."/>
            <person name="Ferriera S."/>
            <person name="Johnson J."/>
            <person name="Kravitz S."/>
            <person name="Beeson K."/>
            <person name="Sutton G."/>
            <person name="Rogers Y.-H."/>
            <person name="Friedman R."/>
            <person name="Frazier M."/>
            <person name="Venter J.C."/>
        </authorList>
    </citation>
    <scope>NUCLEOTIDE SEQUENCE [LARGE SCALE GENOMIC DNA]</scope>
    <source>
        <strain evidence="6 7">CCY0110</strain>
    </source>
</reference>
<dbReference type="InterPro" id="IPR011006">
    <property type="entry name" value="CheY-like_superfamily"/>
</dbReference>
<dbReference type="Gene3D" id="3.40.50.2300">
    <property type="match status" value="1"/>
</dbReference>
<dbReference type="SUPFAM" id="SSF141868">
    <property type="entry name" value="EAL domain-like"/>
    <property type="match status" value="1"/>
</dbReference>
<dbReference type="eggNOG" id="COG5001">
    <property type="taxonomic scope" value="Bacteria"/>
</dbReference>
<dbReference type="PROSITE" id="PS50110">
    <property type="entry name" value="RESPONSE_REGULATORY"/>
    <property type="match status" value="1"/>
</dbReference>
<dbReference type="Pfam" id="PF00990">
    <property type="entry name" value="GGDEF"/>
    <property type="match status" value="1"/>
</dbReference>
<feature type="modified residue" description="4-aspartylphosphate" evidence="1">
    <location>
        <position position="54"/>
    </location>
</feature>
<evidence type="ECO:0000259" key="4">
    <source>
        <dbReference type="PROSITE" id="PS50883"/>
    </source>
</evidence>
<dbReference type="PROSITE" id="PS50883">
    <property type="entry name" value="EAL"/>
    <property type="match status" value="1"/>
</dbReference>
<dbReference type="CDD" id="cd01949">
    <property type="entry name" value="GGDEF"/>
    <property type="match status" value="1"/>
</dbReference>
<dbReference type="PROSITE" id="PS50887">
    <property type="entry name" value="GGDEF"/>
    <property type="match status" value="1"/>
</dbReference>
<dbReference type="Gene3D" id="3.30.70.270">
    <property type="match status" value="1"/>
</dbReference>
<sequence length="635" mass="73005">MEKPLILVVDDNPNNIQVLFQCLKKADYKVLIAQTGESAINQAKKTLPDLILLDVMMPIMDGFETCSSLKSLPETVDIPVIFMTVLNETFNKVKGFSLGAVDYITKPFIQEELLARVKLHLDLRHLTKTLEQQNKFLKKEIKARIEMGKQLQKFNQNLEKLVEERTEELTKTLLELQTTQIQLLDREAQLKHDAFHDKLTGLINRELFVNLLKQEMKTASVNSDYLYGVLFIDLDGFKMVNDSLGHLIGDDLLKVVSQRLKTCVRSSDAVARFGGDEFAILLKNLKELSLAEVIAQRILKTLSQPFYLNNNEVAIGASIGMTFNIFKYNQATEILRDADIAMYQAKRQGKGHYQCFNPDMQALVFARLQLERELKKAVENIKNNEFSQQFSLYYQPIVHLKTRKINGFEALLRWQHPTEGWISPQKFIPIAEETQLINPLGWWILKQVCQQMSYWTKQFPNHDSLRVNINVSAIQFKQDNFVEQIGLIIQESHLPPESLKLEITESYTLNTENYSLEKLQKLKDMGIHLCIDDFGVGYSCLNRLQELPVNTLKIDRSFLQKLNQCNPNLQFVKAILMLASSLEIEVVAEGIETKTQLQYLQELGCLLGQGYLFSKPIDSNQATQFLREEKIFELC</sequence>
<feature type="domain" description="EAL" evidence="4">
    <location>
        <begin position="367"/>
        <end position="630"/>
    </location>
</feature>
<keyword evidence="7" id="KW-1185">Reference proteome</keyword>
<dbReference type="Pfam" id="PF00072">
    <property type="entry name" value="Response_reg"/>
    <property type="match status" value="1"/>
</dbReference>
<dbReference type="PANTHER" id="PTHR44757:SF2">
    <property type="entry name" value="BIOFILM ARCHITECTURE MAINTENANCE PROTEIN MBAA"/>
    <property type="match status" value="1"/>
</dbReference>
<dbReference type="Gene3D" id="3.20.20.450">
    <property type="entry name" value="EAL domain"/>
    <property type="match status" value="1"/>
</dbReference>
<feature type="coiled-coil region" evidence="2">
    <location>
        <begin position="144"/>
        <end position="175"/>
    </location>
</feature>
<dbReference type="InterPro" id="IPR035919">
    <property type="entry name" value="EAL_sf"/>
</dbReference>
<dbReference type="SUPFAM" id="SSF55073">
    <property type="entry name" value="Nucleotide cyclase"/>
    <property type="match status" value="1"/>
</dbReference>